<evidence type="ECO:0000256" key="1">
    <source>
        <dbReference type="SAM" id="SignalP"/>
    </source>
</evidence>
<dbReference type="RefSeq" id="WP_272179563.1">
    <property type="nucleotide sequence ID" value="NZ_JAQOMS010000002.1"/>
</dbReference>
<protein>
    <submittedName>
        <fullName evidence="2">Uncharacterized protein</fullName>
    </submittedName>
</protein>
<reference evidence="2 3" key="1">
    <citation type="submission" date="2023-01" db="EMBL/GenBank/DDBJ databases">
        <title>Psychrosphaera sp. nov., isolated from marine algae.</title>
        <authorList>
            <person name="Bayburt H."/>
            <person name="Choi B.J."/>
            <person name="Kim J.M."/>
            <person name="Choi D.G."/>
            <person name="Jeon C.O."/>
        </authorList>
    </citation>
    <scope>NUCLEOTIDE SEQUENCE [LARGE SCALE GENOMIC DNA]</scope>
    <source>
        <strain evidence="2 3">G1-22</strain>
    </source>
</reference>
<organism evidence="2 3">
    <name type="scientific">Psychrosphaera algicola</name>
    <dbReference type="NCBI Taxonomy" id="3023714"/>
    <lineage>
        <taxon>Bacteria</taxon>
        <taxon>Pseudomonadati</taxon>
        <taxon>Pseudomonadota</taxon>
        <taxon>Gammaproteobacteria</taxon>
        <taxon>Alteromonadales</taxon>
        <taxon>Pseudoalteromonadaceae</taxon>
        <taxon>Psychrosphaera</taxon>
    </lineage>
</organism>
<proteinExistence type="predicted"/>
<sequence length="145" mass="16239">MKIVISLMLLVCVNVFACEENDLSDNDKFINAVKTADFVYIGSVSRLYKSPITKTNLDGYNAIVFEVTEKIAGKTSNYMDVEIAPLCGISPAQDIDYWPQELGGEYVVSGIFIDDVYYVNAIMEIDKAMDILYEVTRIARANIKN</sequence>
<dbReference type="EMBL" id="JAQOMS010000002">
    <property type="protein sequence ID" value="MDC2887770.1"/>
    <property type="molecule type" value="Genomic_DNA"/>
</dbReference>
<evidence type="ECO:0000313" key="2">
    <source>
        <dbReference type="EMBL" id="MDC2887770.1"/>
    </source>
</evidence>
<name>A0ABT5F8C0_9GAMM</name>
<evidence type="ECO:0000313" key="3">
    <source>
        <dbReference type="Proteomes" id="UP001528411"/>
    </source>
</evidence>
<keyword evidence="3" id="KW-1185">Reference proteome</keyword>
<keyword evidence="1" id="KW-0732">Signal</keyword>
<gene>
    <name evidence="2" type="ORF">PN838_01545</name>
</gene>
<comment type="caution">
    <text evidence="2">The sequence shown here is derived from an EMBL/GenBank/DDBJ whole genome shotgun (WGS) entry which is preliminary data.</text>
</comment>
<dbReference type="Proteomes" id="UP001528411">
    <property type="component" value="Unassembled WGS sequence"/>
</dbReference>
<accession>A0ABT5F8C0</accession>
<feature type="chain" id="PRO_5046075824" evidence="1">
    <location>
        <begin position="18"/>
        <end position="145"/>
    </location>
</feature>
<feature type="signal peptide" evidence="1">
    <location>
        <begin position="1"/>
        <end position="17"/>
    </location>
</feature>